<keyword evidence="3" id="KW-0378">Hydrolase</keyword>
<protein>
    <recommendedName>
        <fullName evidence="2">alpha-L-rhamnosidase</fullName>
        <ecNumber evidence="2">3.2.1.40</ecNumber>
    </recommendedName>
</protein>
<evidence type="ECO:0000259" key="6">
    <source>
        <dbReference type="Pfam" id="PF17389"/>
    </source>
</evidence>
<gene>
    <name evidence="8" type="ORF">C8D82_1082</name>
</gene>
<evidence type="ECO:0000256" key="1">
    <source>
        <dbReference type="ARBA" id="ARBA00001445"/>
    </source>
</evidence>
<evidence type="ECO:0000313" key="8">
    <source>
        <dbReference type="EMBL" id="PVY43477.1"/>
    </source>
</evidence>
<dbReference type="GO" id="GO:0005975">
    <property type="term" value="P:carbohydrate metabolic process"/>
    <property type="evidence" value="ECO:0007669"/>
    <property type="project" value="InterPro"/>
</dbReference>
<sequence>MNNGILGKWIAAPETDRGFGSERCDSAPHFRREFEYEEKFEHGRVSISGLGFYELYLNGRKVGDRVLDPAVSDYLKHVRFVTLDITDYLRPGRNTVGVILGNGWYNPNTAEVWNFLTAPWRDCPKFALKLEIDGRTVLESDETWRVGKGPIVFNALRNGEFYDARLEVPGWTGDRFDDSAWPHAVRIAPPGGEPVEQKQPPCRVLGTFPAVPTGKFDVYDTKQNMAGWARITVEGEAGAEVTLRYAERLTPEGDLSAESQDVFVKSGEFQTDRYILKGGGVEIWEPRFTYHGFQFIKATVSGNAAIRKIEARMVGTAFDSVGRITMSEPDLNRLQAMTRWAYRSNYVGIPTDCPHREKNGWTGDAMLAAETGLFNFDPAASYLEWLQILADNQRPSGQLSGIAPSGGWGFNWGSGPAWDSVLLSMPADIYLHTGDDTAIRCFYDAMKRYLDYCESMATDHIVFFGLGDWCHPDREKMCPVEITSTGYYYMDAQLLSEFARILGRPEDEKRYGMLAEAIKKAFNARFLRKNGRYGTGSGIGEFTATGCALYHDLVPGEYKQPAVEFLAEHARRINCACDFGILGAKYIPRVLAEYGHAELALKFFTRHEFPGWAYWIDLGMTTLGENWTGNNSRNHIMFGDLSAWFYRYLGGFRHEWERPGYRHLRVRPFPVIASCIAEYRGYVSDWKVEDGEFVIQLSVPSGCTATLAMPDGSVFELESGRYQRSCRLP</sequence>
<dbReference type="InterPro" id="IPR008902">
    <property type="entry name" value="Rhamnosid_concanavalin"/>
</dbReference>
<dbReference type="Gene3D" id="2.60.420.10">
    <property type="entry name" value="Maltose phosphorylase, domain 3"/>
    <property type="match status" value="1"/>
</dbReference>
<dbReference type="InterPro" id="IPR008928">
    <property type="entry name" value="6-hairpin_glycosidase_sf"/>
</dbReference>
<dbReference type="Pfam" id="PF17390">
    <property type="entry name" value="Bac_rhamnosid_C"/>
    <property type="match status" value="1"/>
</dbReference>
<evidence type="ECO:0000313" key="9">
    <source>
        <dbReference type="Proteomes" id="UP000245959"/>
    </source>
</evidence>
<dbReference type="PANTHER" id="PTHR33307">
    <property type="entry name" value="ALPHA-RHAMNOSIDASE (EUROFUNG)"/>
    <property type="match status" value="1"/>
</dbReference>
<dbReference type="InterPro" id="IPR013737">
    <property type="entry name" value="Bac_rhamnosid_N"/>
</dbReference>
<evidence type="ECO:0000256" key="2">
    <source>
        <dbReference type="ARBA" id="ARBA00012652"/>
    </source>
</evidence>
<proteinExistence type="predicted"/>
<dbReference type="Pfam" id="PF08531">
    <property type="entry name" value="Bac_rhamnosid_N"/>
    <property type="match status" value="1"/>
</dbReference>
<feature type="domain" description="Bacterial alpha-L-rhamnosidase N-terminal" evidence="5">
    <location>
        <begin position="41"/>
        <end position="204"/>
    </location>
</feature>
<dbReference type="GeneID" id="78294688"/>
<feature type="domain" description="Alpha-L-rhamnosidase C-terminal" evidence="7">
    <location>
        <begin position="658"/>
        <end position="713"/>
    </location>
</feature>
<comment type="caution">
    <text evidence="8">The sequence shown here is derived from an EMBL/GenBank/DDBJ whole genome shotgun (WGS) entry which is preliminary data.</text>
</comment>
<dbReference type="InterPro" id="IPR035398">
    <property type="entry name" value="Bac_rhamnosid_C"/>
</dbReference>
<dbReference type="Gene3D" id="2.60.120.260">
    <property type="entry name" value="Galactose-binding domain-like"/>
    <property type="match status" value="2"/>
</dbReference>
<dbReference type="Pfam" id="PF17389">
    <property type="entry name" value="Bac_rhamnosid6H"/>
    <property type="match status" value="1"/>
</dbReference>
<dbReference type="Pfam" id="PF05592">
    <property type="entry name" value="Bac_rhamnosid"/>
    <property type="match status" value="1"/>
</dbReference>
<evidence type="ECO:0000259" key="5">
    <source>
        <dbReference type="Pfam" id="PF08531"/>
    </source>
</evidence>
<evidence type="ECO:0000259" key="7">
    <source>
        <dbReference type="Pfam" id="PF17390"/>
    </source>
</evidence>
<accession>A0A2U1B4N3</accession>
<dbReference type="InterPro" id="IPR016007">
    <property type="entry name" value="Alpha_rhamnosid"/>
</dbReference>
<organism evidence="8 9">
    <name type="scientific">Victivallis vadensis</name>
    <dbReference type="NCBI Taxonomy" id="172901"/>
    <lineage>
        <taxon>Bacteria</taxon>
        <taxon>Pseudomonadati</taxon>
        <taxon>Lentisphaerota</taxon>
        <taxon>Lentisphaeria</taxon>
        <taxon>Victivallales</taxon>
        <taxon>Victivallaceae</taxon>
        <taxon>Victivallis</taxon>
    </lineage>
</organism>
<dbReference type="InterPro" id="IPR035396">
    <property type="entry name" value="Bac_rhamnosid6H"/>
</dbReference>
<dbReference type="Proteomes" id="UP000245959">
    <property type="component" value="Unassembled WGS sequence"/>
</dbReference>
<keyword evidence="9" id="KW-1185">Reference proteome</keyword>
<evidence type="ECO:0000259" key="4">
    <source>
        <dbReference type="Pfam" id="PF05592"/>
    </source>
</evidence>
<dbReference type="SUPFAM" id="SSF48208">
    <property type="entry name" value="Six-hairpin glycosidases"/>
    <property type="match status" value="1"/>
</dbReference>
<feature type="domain" description="Alpha-L-rhamnosidase concanavalin-like" evidence="4">
    <location>
        <begin position="218"/>
        <end position="312"/>
    </location>
</feature>
<dbReference type="EC" id="3.2.1.40" evidence="2"/>
<dbReference type="InterPro" id="IPR012341">
    <property type="entry name" value="6hp_glycosidase-like_sf"/>
</dbReference>
<feature type="domain" description="Alpha-L-rhamnosidase six-hairpin glycosidase" evidence="6">
    <location>
        <begin position="320"/>
        <end position="648"/>
    </location>
</feature>
<dbReference type="AlphaFoldDB" id="A0A2U1B4N3"/>
<name>A0A2U1B4N3_9BACT</name>
<dbReference type="Gene3D" id="1.50.10.10">
    <property type="match status" value="1"/>
</dbReference>
<evidence type="ECO:0000256" key="3">
    <source>
        <dbReference type="ARBA" id="ARBA00022801"/>
    </source>
</evidence>
<dbReference type="EMBL" id="QEKH01000008">
    <property type="protein sequence ID" value="PVY43477.1"/>
    <property type="molecule type" value="Genomic_DNA"/>
</dbReference>
<dbReference type="GO" id="GO:0030596">
    <property type="term" value="F:alpha-L-rhamnosidase activity"/>
    <property type="evidence" value="ECO:0007669"/>
    <property type="project" value="UniProtKB-EC"/>
</dbReference>
<dbReference type="RefSeq" id="WP_116883384.1">
    <property type="nucleotide sequence ID" value="NZ_CALXNT010000007.1"/>
</dbReference>
<comment type="catalytic activity">
    <reaction evidence="1">
        <text>Hydrolysis of terminal non-reducing alpha-L-rhamnose residues in alpha-L-rhamnosides.</text>
        <dbReference type="EC" id="3.2.1.40"/>
    </reaction>
</comment>
<reference evidence="8 9" key="1">
    <citation type="submission" date="2018-04" db="EMBL/GenBank/DDBJ databases">
        <title>Genomic Encyclopedia of Type Strains, Phase IV (KMG-IV): sequencing the most valuable type-strain genomes for metagenomic binning, comparative biology and taxonomic classification.</title>
        <authorList>
            <person name="Goeker M."/>
        </authorList>
    </citation>
    <scope>NUCLEOTIDE SEQUENCE [LARGE SCALE GENOMIC DNA]</scope>
    <source>
        <strain evidence="8 9">DSM 14823</strain>
    </source>
</reference>
<dbReference type="PANTHER" id="PTHR33307:SF6">
    <property type="entry name" value="ALPHA-RHAMNOSIDASE (EUROFUNG)-RELATED"/>
    <property type="match status" value="1"/>
</dbReference>